<feature type="signal peptide" evidence="6">
    <location>
        <begin position="1"/>
        <end position="19"/>
    </location>
</feature>
<keyword evidence="3 4" id="KW-0624">Polysaccharide degradation</keyword>
<comment type="caution">
    <text evidence="7">The sequence shown here is derived from an EMBL/GenBank/DDBJ whole genome shotgun (WGS) entry which is preliminary data.</text>
</comment>
<evidence type="ECO:0000313" key="7">
    <source>
        <dbReference type="EMBL" id="KAK8837249.1"/>
    </source>
</evidence>
<keyword evidence="8" id="KW-1185">Reference proteome</keyword>
<sequence length="764" mass="86618">MLAYLIVSALCGCEVLVMAPLDLVNERTYQFQYRGTLESWCQKLREANVNGVMLDVWWGLTERSPRQYNFEAYREVFQIIKDKGLKIVPVFSFHRCGGSVGDNVNIPLPSFVWGSQNPKYRDANGHEDDAYLSLGFDDVKVGSDRTPLEMYQDWMKVFKTTFQSYLDDGTILELEIGAGPCGELRYPGYQTTPGADWSYPGCGMFQCFDPQMLQKFKEDARNSGHSEWDSPPRDAGHYNVRPGGSSFWQSGYASEYGKFFQKWYQDKLIEHGDKVLKIARNLFPSQRLSCKISGLHWQYTNPTHCAESTTGFYNSNGNNGYWDICQMFKRHNVDVCFTCLEMNAEYGDANSNAPALVKQVLEATKASGLRFEGENALERYDWGAYNNIKNWVPQGLQTFTYLRMTNSLMNGGNWDTFKSFVQQMNPPHYENSYNNNNNNNNNNNSNDNNNNNNNNQERPKIENIDKSGAINNQYYWTNKNGAVGSAKTINSFSDWTEKDKIVQGAANDDPRAFRGYHEKAVDLYSLFAAYDNDNLYLMVEMPSIDGRDITSKDWQFALDENLGMGIAINTGKRTPGDGELISNGRKITPWNTDKYYSIKEGIDTLLMFHPSEYGTPGFFITDNDGKFSYDPQYCLTFKGQGVTTSKQIGSVSSNFWGRSDNFGLSKDAYMGKTDFQDLKKNPPGYMYQITISLKGLGIDKNYLESHGISVMAFSTFGTSMMDCLPWDPAMIDTATEAYSKDSSTSHEKEDLDVITVPLARVGHM</sequence>
<dbReference type="PANTHER" id="PTHR31352">
    <property type="entry name" value="BETA-AMYLASE 1, CHLOROPLASTIC"/>
    <property type="match status" value="1"/>
</dbReference>
<evidence type="ECO:0000256" key="3">
    <source>
        <dbReference type="ARBA" id="ARBA00023326"/>
    </source>
</evidence>
<dbReference type="InterPro" id="IPR017853">
    <property type="entry name" value="GH"/>
</dbReference>
<accession>A0ABR2GTH5</accession>
<gene>
    <name evidence="7" type="ORF">M9Y10_036679</name>
</gene>
<organism evidence="7 8">
    <name type="scientific">Tritrichomonas musculus</name>
    <dbReference type="NCBI Taxonomy" id="1915356"/>
    <lineage>
        <taxon>Eukaryota</taxon>
        <taxon>Metamonada</taxon>
        <taxon>Parabasalia</taxon>
        <taxon>Tritrichomonadida</taxon>
        <taxon>Tritrichomonadidae</taxon>
        <taxon>Tritrichomonas</taxon>
    </lineage>
</organism>
<protein>
    <recommendedName>
        <fullName evidence="4">Beta-amylase</fullName>
        <ecNumber evidence="4">3.2.1.2</ecNumber>
    </recommendedName>
</protein>
<feature type="region of interest" description="Disordered" evidence="5">
    <location>
        <begin position="425"/>
        <end position="459"/>
    </location>
</feature>
<keyword evidence="6" id="KW-0732">Signal</keyword>
<dbReference type="Pfam" id="PF01373">
    <property type="entry name" value="Glyco_hydro_14"/>
    <property type="match status" value="1"/>
</dbReference>
<dbReference type="EMBL" id="JAPFFF010000060">
    <property type="protein sequence ID" value="KAK8837249.1"/>
    <property type="molecule type" value="Genomic_DNA"/>
</dbReference>
<dbReference type="Gene3D" id="3.20.20.80">
    <property type="entry name" value="Glycosidases"/>
    <property type="match status" value="1"/>
</dbReference>
<dbReference type="Proteomes" id="UP001470230">
    <property type="component" value="Unassembled WGS sequence"/>
</dbReference>
<evidence type="ECO:0000256" key="1">
    <source>
        <dbReference type="ARBA" id="ARBA00005652"/>
    </source>
</evidence>
<comment type="catalytic activity">
    <reaction evidence="4">
        <text>Hydrolysis of (1-&gt;4)-alpha-D-glucosidic linkages in polysaccharides so as to remove successive maltose units from the non-reducing ends of the chains.</text>
        <dbReference type="EC" id="3.2.1.2"/>
    </reaction>
</comment>
<proteinExistence type="inferred from homology"/>
<reference evidence="7 8" key="1">
    <citation type="submission" date="2024-04" db="EMBL/GenBank/DDBJ databases">
        <title>Tritrichomonas musculus Genome.</title>
        <authorList>
            <person name="Alves-Ferreira E."/>
            <person name="Grigg M."/>
            <person name="Lorenzi H."/>
            <person name="Galac M."/>
        </authorList>
    </citation>
    <scope>NUCLEOTIDE SEQUENCE [LARGE SCALE GENOMIC DNA]</scope>
    <source>
        <strain evidence="7 8">EAF2021</strain>
    </source>
</reference>
<dbReference type="SUPFAM" id="SSF51445">
    <property type="entry name" value="(Trans)glycosidases"/>
    <property type="match status" value="1"/>
</dbReference>
<keyword evidence="4" id="KW-0378">Hydrolase</keyword>
<keyword evidence="2 4" id="KW-0119">Carbohydrate metabolism</keyword>
<dbReference type="PANTHER" id="PTHR31352:SF1">
    <property type="entry name" value="BETA-AMYLASE 3, CHLOROPLASTIC"/>
    <property type="match status" value="1"/>
</dbReference>
<dbReference type="EC" id="3.2.1.2" evidence="4"/>
<evidence type="ECO:0000256" key="5">
    <source>
        <dbReference type="SAM" id="MobiDB-lite"/>
    </source>
</evidence>
<feature type="chain" id="PRO_5045240896" description="Beta-amylase" evidence="6">
    <location>
        <begin position="20"/>
        <end position="764"/>
    </location>
</feature>
<dbReference type="PRINTS" id="PR00750">
    <property type="entry name" value="BETAAMYLASE"/>
</dbReference>
<name>A0ABR2GTH5_9EUKA</name>
<feature type="compositionally biased region" description="Low complexity" evidence="5">
    <location>
        <begin position="431"/>
        <end position="455"/>
    </location>
</feature>
<keyword evidence="4" id="KW-0326">Glycosidase</keyword>
<dbReference type="InterPro" id="IPR001554">
    <property type="entry name" value="Glyco_hydro_14"/>
</dbReference>
<evidence type="ECO:0000256" key="4">
    <source>
        <dbReference type="RuleBase" id="RU000509"/>
    </source>
</evidence>
<comment type="similarity">
    <text evidence="1 4">Belongs to the glycosyl hydrolase 14 family.</text>
</comment>
<evidence type="ECO:0000256" key="2">
    <source>
        <dbReference type="ARBA" id="ARBA00023277"/>
    </source>
</evidence>
<evidence type="ECO:0000313" key="8">
    <source>
        <dbReference type="Proteomes" id="UP001470230"/>
    </source>
</evidence>
<evidence type="ECO:0000256" key="6">
    <source>
        <dbReference type="SAM" id="SignalP"/>
    </source>
</evidence>